<dbReference type="PANTHER" id="PTHR34598">
    <property type="entry name" value="BLL6449 PROTEIN"/>
    <property type="match status" value="1"/>
</dbReference>
<dbReference type="NCBIfam" id="NF041278">
    <property type="entry name" value="CmcJ_NvfI_EfuI"/>
    <property type="match status" value="1"/>
</dbReference>
<gene>
    <name evidence="2" type="ORF">BDV28DRAFT_146568</name>
</gene>
<dbReference type="Proteomes" id="UP000327118">
    <property type="component" value="Unassembled WGS sequence"/>
</dbReference>
<evidence type="ECO:0008006" key="4">
    <source>
        <dbReference type="Google" id="ProtNLM"/>
    </source>
</evidence>
<evidence type="ECO:0000313" key="3">
    <source>
        <dbReference type="Proteomes" id="UP000327118"/>
    </source>
</evidence>
<dbReference type="OrthoDB" id="412788at2759"/>
<reference evidence="3" key="1">
    <citation type="submission" date="2019-04" db="EMBL/GenBank/DDBJ databases">
        <title>Friends and foes A comparative genomics studyof 23 Aspergillus species from section Flavi.</title>
        <authorList>
            <consortium name="DOE Joint Genome Institute"/>
            <person name="Kjaerbolling I."/>
            <person name="Vesth T."/>
            <person name="Frisvad J.C."/>
            <person name="Nybo J.L."/>
            <person name="Theobald S."/>
            <person name="Kildgaard S."/>
            <person name="Isbrandt T."/>
            <person name="Kuo A."/>
            <person name="Sato A."/>
            <person name="Lyhne E.K."/>
            <person name="Kogle M.E."/>
            <person name="Wiebenga A."/>
            <person name="Kun R.S."/>
            <person name="Lubbers R.J."/>
            <person name="Makela M.R."/>
            <person name="Barry K."/>
            <person name="Chovatia M."/>
            <person name="Clum A."/>
            <person name="Daum C."/>
            <person name="Haridas S."/>
            <person name="He G."/>
            <person name="LaButti K."/>
            <person name="Lipzen A."/>
            <person name="Mondo S."/>
            <person name="Riley R."/>
            <person name="Salamov A."/>
            <person name="Simmons B.A."/>
            <person name="Magnuson J.K."/>
            <person name="Henrissat B."/>
            <person name="Mortensen U.H."/>
            <person name="Larsen T.O."/>
            <person name="Devries R.P."/>
            <person name="Grigoriev I.V."/>
            <person name="Machida M."/>
            <person name="Baker S.E."/>
            <person name="Andersen M.R."/>
        </authorList>
    </citation>
    <scope>NUCLEOTIDE SEQUENCE [LARGE SCALE GENOMIC DNA]</scope>
    <source>
        <strain evidence="3">CBS 553.77</strain>
    </source>
</reference>
<dbReference type="AlphaFoldDB" id="A0A5N6ZBD8"/>
<protein>
    <recommendedName>
        <fullName evidence="4">Methyltransferase</fullName>
    </recommendedName>
</protein>
<dbReference type="InterPro" id="IPR044053">
    <property type="entry name" value="AsaB-like"/>
</dbReference>
<organism evidence="2 3">
    <name type="scientific">Aspergillus coremiiformis</name>
    <dbReference type="NCBI Taxonomy" id="138285"/>
    <lineage>
        <taxon>Eukaryota</taxon>
        <taxon>Fungi</taxon>
        <taxon>Dikarya</taxon>
        <taxon>Ascomycota</taxon>
        <taxon>Pezizomycotina</taxon>
        <taxon>Eurotiomycetes</taxon>
        <taxon>Eurotiomycetidae</taxon>
        <taxon>Eurotiales</taxon>
        <taxon>Aspergillaceae</taxon>
        <taxon>Aspergillus</taxon>
        <taxon>Aspergillus subgen. Circumdati</taxon>
    </lineage>
</organism>
<dbReference type="EMBL" id="ML739061">
    <property type="protein sequence ID" value="KAE8354972.1"/>
    <property type="molecule type" value="Genomic_DNA"/>
</dbReference>
<sequence>MADKVFPRPVDTTLHYCSSDTYPQGEITLGTLGSFIREYDVKPVTIHDVRGQEDRFTLDTHGFQFVHHEKTVEILKQVRSPVDPLAVADARSFPDEDLFEVVARAADLGDNQYTTTAETQFPVLYGKYRPGHKWYYLSDMNPNEVLFIKCYDSQDDGTTARRCPHSAFVDPRTQDVADVRESIELRGLVFYGNGSLD</sequence>
<comment type="similarity">
    <text evidence="1">Belongs to the asaB hydroxylase/desaturase family.</text>
</comment>
<dbReference type="PANTHER" id="PTHR34598:SF3">
    <property type="entry name" value="OXIDOREDUCTASE AN1597"/>
    <property type="match status" value="1"/>
</dbReference>
<evidence type="ECO:0000313" key="2">
    <source>
        <dbReference type="EMBL" id="KAE8354972.1"/>
    </source>
</evidence>
<accession>A0A5N6ZBD8</accession>
<evidence type="ECO:0000256" key="1">
    <source>
        <dbReference type="ARBA" id="ARBA00023604"/>
    </source>
</evidence>
<keyword evidence="3" id="KW-1185">Reference proteome</keyword>
<name>A0A5N6ZBD8_9EURO</name>
<dbReference type="GO" id="GO:0016491">
    <property type="term" value="F:oxidoreductase activity"/>
    <property type="evidence" value="ECO:0007669"/>
    <property type="project" value="InterPro"/>
</dbReference>
<proteinExistence type="inferred from homology"/>